<evidence type="ECO:0008006" key="11">
    <source>
        <dbReference type="Google" id="ProtNLM"/>
    </source>
</evidence>
<evidence type="ECO:0000256" key="3">
    <source>
        <dbReference type="ARBA" id="ARBA00022705"/>
    </source>
</evidence>
<proteinExistence type="inferred from homology"/>
<evidence type="ECO:0000259" key="7">
    <source>
        <dbReference type="Pfam" id="PF05460"/>
    </source>
</evidence>
<sequence length="242" mass="26405">MSDQMLKTIAEKLNLNSTKAVRKASEYYRLSSTKSTLGLSNVSDTAKMCVVLHLASEEFCLSLNKSQAIKLSCLTKPSYLKLVHTFKSLLNGGSAVTISSLCADLGISELSQTAQDLLNKYVNSQSKGSVDAEQPMYACAAVLASSKLKRATIDKNHLKENCRVKWTTVQKLSGEMAELGKSSKESRKRKVGLDPSAIAAAIEKRSAQISDSSLSGKNDCIEGDPEDEYESWKRRILEQANS</sequence>
<dbReference type="OrthoDB" id="5552484at2759"/>
<dbReference type="Pfam" id="PF05460">
    <property type="entry name" value="ORC6"/>
    <property type="match status" value="1"/>
</dbReference>
<protein>
    <recommendedName>
        <fullName evidence="11">Origin recognition complex subunit 6</fullName>
    </recommendedName>
</protein>
<dbReference type="AlphaFoldDB" id="A0A8S9WLB0"/>
<comment type="subcellular location">
    <subcellularLocation>
        <location evidence="1">Nucleus</location>
    </subcellularLocation>
</comment>
<dbReference type="PANTHER" id="PTHR13394:SF0">
    <property type="entry name" value="ORIGIN RECOGNITION COMPLEX SUBUNIT 6"/>
    <property type="match status" value="1"/>
</dbReference>
<comment type="caution">
    <text evidence="9">The sequence shown here is derived from an EMBL/GenBank/DDBJ whole genome shotgun (WGS) entry which is preliminary data.</text>
</comment>
<dbReference type="InterPro" id="IPR020529">
    <property type="entry name" value="ORC6_met/pln"/>
</dbReference>
<keyword evidence="10" id="KW-1185">Reference proteome</keyword>
<keyword evidence="3" id="KW-0235">DNA replication</keyword>
<dbReference type="Gene3D" id="1.10.472.10">
    <property type="entry name" value="Cyclin-like"/>
    <property type="match status" value="1"/>
</dbReference>
<dbReference type="Proteomes" id="UP000466442">
    <property type="component" value="Unassembled WGS sequence"/>
</dbReference>
<evidence type="ECO:0000256" key="5">
    <source>
        <dbReference type="ARBA" id="ARBA00023242"/>
    </source>
</evidence>
<dbReference type="GO" id="GO:0006270">
    <property type="term" value="P:DNA replication initiation"/>
    <property type="evidence" value="ECO:0007669"/>
    <property type="project" value="TreeGrafter"/>
</dbReference>
<accession>A0A8S9WLB0</accession>
<evidence type="ECO:0000256" key="6">
    <source>
        <dbReference type="SAM" id="MobiDB-lite"/>
    </source>
</evidence>
<evidence type="ECO:0000313" key="10">
    <source>
        <dbReference type="Proteomes" id="UP000466442"/>
    </source>
</evidence>
<feature type="domain" description="ORC6 second cyclin-like" evidence="8">
    <location>
        <begin position="96"/>
        <end position="178"/>
    </location>
</feature>
<dbReference type="InterPro" id="IPR054113">
    <property type="entry name" value="ORC6_cyclin-like_2nd"/>
</dbReference>
<dbReference type="Pfam" id="PF21913">
    <property type="entry name" value="ORC6_2nd"/>
    <property type="match status" value="1"/>
</dbReference>
<dbReference type="GO" id="GO:0003677">
    <property type="term" value="F:DNA binding"/>
    <property type="evidence" value="ECO:0007669"/>
    <property type="project" value="UniProtKB-KW"/>
</dbReference>
<name>A0A8S9WLB0_APOLU</name>
<feature type="region of interest" description="Disordered" evidence="6">
    <location>
        <begin position="207"/>
        <end position="230"/>
    </location>
</feature>
<evidence type="ECO:0000256" key="1">
    <source>
        <dbReference type="ARBA" id="ARBA00004123"/>
    </source>
</evidence>
<reference evidence="9" key="1">
    <citation type="journal article" date="2021" name="Mol. Ecol. Resour.">
        <title>Apolygus lucorum genome provides insights into omnivorousness and mesophyll feeding.</title>
        <authorList>
            <person name="Liu Y."/>
            <person name="Liu H."/>
            <person name="Wang H."/>
            <person name="Huang T."/>
            <person name="Liu B."/>
            <person name="Yang B."/>
            <person name="Yin L."/>
            <person name="Li B."/>
            <person name="Zhang Y."/>
            <person name="Zhang S."/>
            <person name="Jiang F."/>
            <person name="Zhang X."/>
            <person name="Ren Y."/>
            <person name="Wang B."/>
            <person name="Wang S."/>
            <person name="Lu Y."/>
            <person name="Wu K."/>
            <person name="Fan W."/>
            <person name="Wang G."/>
        </authorList>
    </citation>
    <scope>NUCLEOTIDE SEQUENCE</scope>
    <source>
        <strain evidence="9">12Hb</strain>
    </source>
</reference>
<evidence type="ECO:0000256" key="4">
    <source>
        <dbReference type="ARBA" id="ARBA00023125"/>
    </source>
</evidence>
<dbReference type="GO" id="GO:0005664">
    <property type="term" value="C:nuclear origin of replication recognition complex"/>
    <property type="evidence" value="ECO:0007669"/>
    <property type="project" value="InterPro"/>
</dbReference>
<feature type="compositionally biased region" description="Polar residues" evidence="6">
    <location>
        <begin position="207"/>
        <end position="216"/>
    </location>
</feature>
<evidence type="ECO:0000256" key="2">
    <source>
        <dbReference type="ARBA" id="ARBA00010840"/>
    </source>
</evidence>
<dbReference type="EMBL" id="WIXP02000017">
    <property type="protein sequence ID" value="KAF6197663.1"/>
    <property type="molecule type" value="Genomic_DNA"/>
</dbReference>
<organism evidence="9 10">
    <name type="scientific">Apolygus lucorum</name>
    <name type="common">Small green plant bug</name>
    <name type="synonym">Lygocoris lucorum</name>
    <dbReference type="NCBI Taxonomy" id="248454"/>
    <lineage>
        <taxon>Eukaryota</taxon>
        <taxon>Metazoa</taxon>
        <taxon>Ecdysozoa</taxon>
        <taxon>Arthropoda</taxon>
        <taxon>Hexapoda</taxon>
        <taxon>Insecta</taxon>
        <taxon>Pterygota</taxon>
        <taxon>Neoptera</taxon>
        <taxon>Paraneoptera</taxon>
        <taxon>Hemiptera</taxon>
        <taxon>Heteroptera</taxon>
        <taxon>Panheteroptera</taxon>
        <taxon>Cimicomorpha</taxon>
        <taxon>Miridae</taxon>
        <taxon>Mirini</taxon>
        <taxon>Apolygus</taxon>
    </lineage>
</organism>
<comment type="similarity">
    <text evidence="2">Belongs to the ORC6 family.</text>
</comment>
<gene>
    <name evidence="9" type="ORF">GE061_008629</name>
</gene>
<dbReference type="InterPro" id="IPR008721">
    <property type="entry name" value="ORC6_cyclin_first"/>
</dbReference>
<evidence type="ECO:0000313" key="9">
    <source>
        <dbReference type="EMBL" id="KAF6197663.1"/>
    </source>
</evidence>
<dbReference type="PANTHER" id="PTHR13394">
    <property type="entry name" value="ORIGIN RECOGNITION COMPLEX SUBUNIT 6"/>
    <property type="match status" value="1"/>
</dbReference>
<evidence type="ECO:0000259" key="8">
    <source>
        <dbReference type="Pfam" id="PF21913"/>
    </source>
</evidence>
<feature type="domain" description="ORC6 first cyclin-like" evidence="7">
    <location>
        <begin position="6"/>
        <end position="91"/>
    </location>
</feature>
<keyword evidence="4" id="KW-0238">DNA-binding</keyword>
<keyword evidence="5" id="KW-0539">Nucleus</keyword>